<keyword evidence="3" id="KW-1185">Reference proteome</keyword>
<sequence length="66" mass="7080">MNEPTDPINVRQARQGKPVLVILAVSLFLAVIAGWVLWGAVAEDVDQPMEASSISQQLSLGYPAFA</sequence>
<accession>A0ABT1CVR6</accession>
<dbReference type="EMBL" id="JAAAML010000003">
    <property type="protein sequence ID" value="MCO6410305.1"/>
    <property type="molecule type" value="Genomic_DNA"/>
</dbReference>
<protein>
    <submittedName>
        <fullName evidence="2">Uncharacterized protein</fullName>
    </submittedName>
</protein>
<comment type="caution">
    <text evidence="2">The sequence shown here is derived from an EMBL/GenBank/DDBJ whole genome shotgun (WGS) entry which is preliminary data.</text>
</comment>
<evidence type="ECO:0000313" key="3">
    <source>
        <dbReference type="Proteomes" id="UP001320715"/>
    </source>
</evidence>
<keyword evidence="1" id="KW-1133">Transmembrane helix</keyword>
<evidence type="ECO:0000256" key="1">
    <source>
        <dbReference type="SAM" id="Phobius"/>
    </source>
</evidence>
<proteinExistence type="predicted"/>
<feature type="transmembrane region" description="Helical" evidence="1">
    <location>
        <begin position="20"/>
        <end position="41"/>
    </location>
</feature>
<gene>
    <name evidence="2" type="ORF">GTW23_19165</name>
</gene>
<organism evidence="2 3">
    <name type="scientific">Hoeflea alexandrii</name>
    <dbReference type="NCBI Taxonomy" id="288436"/>
    <lineage>
        <taxon>Bacteria</taxon>
        <taxon>Pseudomonadati</taxon>
        <taxon>Pseudomonadota</taxon>
        <taxon>Alphaproteobacteria</taxon>
        <taxon>Hyphomicrobiales</taxon>
        <taxon>Rhizobiaceae</taxon>
        <taxon>Hoeflea</taxon>
    </lineage>
</organism>
<name>A0ABT1CVR6_9HYPH</name>
<keyword evidence="1" id="KW-0472">Membrane</keyword>
<reference evidence="2 3" key="1">
    <citation type="submission" date="2020-01" db="EMBL/GenBank/DDBJ databases">
        <title>Genomes of bacteria type strains.</title>
        <authorList>
            <person name="Chen J."/>
            <person name="Zhu S."/>
            <person name="Yang J."/>
        </authorList>
    </citation>
    <scope>NUCLEOTIDE SEQUENCE [LARGE SCALE GENOMIC DNA]</scope>
    <source>
        <strain evidence="2 3">DSM 16655</strain>
    </source>
</reference>
<dbReference type="RefSeq" id="WP_152008948.1">
    <property type="nucleotide sequence ID" value="NZ_CP159480.1"/>
</dbReference>
<evidence type="ECO:0000313" key="2">
    <source>
        <dbReference type="EMBL" id="MCO6410305.1"/>
    </source>
</evidence>
<dbReference type="Proteomes" id="UP001320715">
    <property type="component" value="Unassembled WGS sequence"/>
</dbReference>
<keyword evidence="1" id="KW-0812">Transmembrane</keyword>